<dbReference type="Gene3D" id="2.130.10.10">
    <property type="entry name" value="YVTN repeat-like/Quinoprotein amine dehydrogenase"/>
    <property type="match status" value="1"/>
</dbReference>
<keyword evidence="2" id="KW-1185">Reference proteome</keyword>
<accession>A0A9D4F6L6</accession>
<sequence length="71" mass="8059">MLHLKLVSYPSQLCICLHRYFCAFVTSPHVNVSQQSGMGTITWLAWKGDFIVFADADGQICLWDLKAKQAR</sequence>
<evidence type="ECO:0000313" key="1">
    <source>
        <dbReference type="EMBL" id="KAH3790800.1"/>
    </source>
</evidence>
<dbReference type="Proteomes" id="UP000828390">
    <property type="component" value="Unassembled WGS sequence"/>
</dbReference>
<gene>
    <name evidence="1" type="ORF">DPMN_169007</name>
</gene>
<proteinExistence type="predicted"/>
<dbReference type="InterPro" id="IPR036322">
    <property type="entry name" value="WD40_repeat_dom_sf"/>
</dbReference>
<dbReference type="EMBL" id="JAIWYP010000008">
    <property type="protein sequence ID" value="KAH3790800.1"/>
    <property type="molecule type" value="Genomic_DNA"/>
</dbReference>
<comment type="caution">
    <text evidence="1">The sequence shown here is derived from an EMBL/GenBank/DDBJ whole genome shotgun (WGS) entry which is preliminary data.</text>
</comment>
<reference evidence="1" key="1">
    <citation type="journal article" date="2019" name="bioRxiv">
        <title>The Genome of the Zebra Mussel, Dreissena polymorpha: A Resource for Invasive Species Research.</title>
        <authorList>
            <person name="McCartney M.A."/>
            <person name="Auch B."/>
            <person name="Kono T."/>
            <person name="Mallez S."/>
            <person name="Zhang Y."/>
            <person name="Obille A."/>
            <person name="Becker A."/>
            <person name="Abrahante J.E."/>
            <person name="Garbe J."/>
            <person name="Badalamenti J.P."/>
            <person name="Herman A."/>
            <person name="Mangelson H."/>
            <person name="Liachko I."/>
            <person name="Sullivan S."/>
            <person name="Sone E.D."/>
            <person name="Koren S."/>
            <person name="Silverstein K.A.T."/>
            <person name="Beckman K.B."/>
            <person name="Gohl D.M."/>
        </authorList>
    </citation>
    <scope>NUCLEOTIDE SEQUENCE</scope>
    <source>
        <strain evidence="1">Duluth1</strain>
        <tissue evidence="1">Whole animal</tissue>
    </source>
</reference>
<protein>
    <submittedName>
        <fullName evidence="1">Uncharacterized protein</fullName>
    </submittedName>
</protein>
<dbReference type="InterPro" id="IPR015943">
    <property type="entry name" value="WD40/YVTN_repeat-like_dom_sf"/>
</dbReference>
<organism evidence="1 2">
    <name type="scientific">Dreissena polymorpha</name>
    <name type="common">Zebra mussel</name>
    <name type="synonym">Mytilus polymorpha</name>
    <dbReference type="NCBI Taxonomy" id="45954"/>
    <lineage>
        <taxon>Eukaryota</taxon>
        <taxon>Metazoa</taxon>
        <taxon>Spiralia</taxon>
        <taxon>Lophotrochozoa</taxon>
        <taxon>Mollusca</taxon>
        <taxon>Bivalvia</taxon>
        <taxon>Autobranchia</taxon>
        <taxon>Heteroconchia</taxon>
        <taxon>Euheterodonta</taxon>
        <taxon>Imparidentia</taxon>
        <taxon>Neoheterodontei</taxon>
        <taxon>Myida</taxon>
        <taxon>Dreissenoidea</taxon>
        <taxon>Dreissenidae</taxon>
        <taxon>Dreissena</taxon>
    </lineage>
</organism>
<dbReference type="SUPFAM" id="SSF50978">
    <property type="entry name" value="WD40 repeat-like"/>
    <property type="match status" value="1"/>
</dbReference>
<dbReference type="AlphaFoldDB" id="A0A9D4F6L6"/>
<name>A0A9D4F6L6_DREPO</name>
<evidence type="ECO:0000313" key="2">
    <source>
        <dbReference type="Proteomes" id="UP000828390"/>
    </source>
</evidence>
<reference evidence="1" key="2">
    <citation type="submission" date="2020-11" db="EMBL/GenBank/DDBJ databases">
        <authorList>
            <person name="McCartney M.A."/>
            <person name="Auch B."/>
            <person name="Kono T."/>
            <person name="Mallez S."/>
            <person name="Becker A."/>
            <person name="Gohl D.M."/>
            <person name="Silverstein K.A.T."/>
            <person name="Koren S."/>
            <person name="Bechman K.B."/>
            <person name="Herman A."/>
            <person name="Abrahante J.E."/>
            <person name="Garbe J."/>
        </authorList>
    </citation>
    <scope>NUCLEOTIDE SEQUENCE</scope>
    <source>
        <strain evidence="1">Duluth1</strain>
        <tissue evidence="1">Whole animal</tissue>
    </source>
</reference>